<organism evidence="9 10">
    <name type="scientific">Streptomyces fodineus</name>
    <dbReference type="NCBI Taxonomy" id="1904616"/>
    <lineage>
        <taxon>Bacteria</taxon>
        <taxon>Bacillati</taxon>
        <taxon>Actinomycetota</taxon>
        <taxon>Actinomycetes</taxon>
        <taxon>Kitasatosporales</taxon>
        <taxon>Streptomycetaceae</taxon>
        <taxon>Streptomyces</taxon>
    </lineage>
</organism>
<dbReference type="InterPro" id="IPR001867">
    <property type="entry name" value="OmpR/PhoB-type_DNA-bd"/>
</dbReference>
<evidence type="ECO:0000256" key="5">
    <source>
        <dbReference type="ARBA" id="ARBA00023163"/>
    </source>
</evidence>
<dbReference type="GO" id="GO:0003677">
    <property type="term" value="F:DNA binding"/>
    <property type="evidence" value="ECO:0007669"/>
    <property type="project" value="UniProtKB-UniRule"/>
</dbReference>
<feature type="compositionally biased region" description="Low complexity" evidence="7">
    <location>
        <begin position="271"/>
        <end position="283"/>
    </location>
</feature>
<keyword evidence="2" id="KW-0902">Two-component regulatory system</keyword>
<dbReference type="SUPFAM" id="SSF46894">
    <property type="entry name" value="C-terminal effector domain of the bipartite response regulators"/>
    <property type="match status" value="1"/>
</dbReference>
<sequence length="641" mass="68246">MEFRILGPVSAERDGHPVPLDGAKQRATLAVLLLARGGLVTDERLTTLLWGWDPPATSTRQLYTYVSRLRTRLGPGLRLVRHGNGYRMDPGGAGLDWHTFRELADAGRDQLRAGRFADAERSLAEALALWHGPALGDVTEQLAQAEGPRLEEARLATLEEHTEAALALGRHEDLVPALTGHVRSHPLRERLRGQLMTALYRAGRQADALAAYDEGRHLLSTDLGIDPGPALRTVHHQILTGTLPQPQAPERPPHPATMATAPPVTTPTAPPTTTAPHHPATTATPPPATAPRNTADRAVPALLPSAPVDFVGRDAAVAEVIGALRGRYDVVVAGAPGSGTSALALRVGDVCRGDFPDGQLYADLRTGDGRRRGAHEVLGWFLRALGADGDRLPEGVDDRALLFRTLVADRRLLIVLDNAADDTQVRPLLPGGGPSRTVVTGTHPTLASLDAVRLVTLGAMTPAEAAGLLASVAGAERLAAEPEATLRVAEFCDRLPLALRIAGVRLATRPHWPVARLADRLAPEEHRLDELRIGALDIAAGLRTALHPLTPAVAGALGVLAATGPSRLTARDAAALLDLAPRYAEDLLEELTDARLLTASPSEDEAGEPCYRLMPLVRLYALRHCPTASPHRPHDRHPAAA</sequence>
<dbReference type="Proteomes" id="UP000094960">
    <property type="component" value="Chromosome"/>
</dbReference>
<dbReference type="CDD" id="cd15831">
    <property type="entry name" value="BTAD"/>
    <property type="match status" value="1"/>
</dbReference>
<dbReference type="EMBL" id="CP017248">
    <property type="protein sequence ID" value="AOR31267.1"/>
    <property type="molecule type" value="Genomic_DNA"/>
</dbReference>
<dbReference type="Gene3D" id="1.10.10.10">
    <property type="entry name" value="Winged helix-like DNA-binding domain superfamily/Winged helix DNA-binding domain"/>
    <property type="match status" value="1"/>
</dbReference>
<evidence type="ECO:0000313" key="9">
    <source>
        <dbReference type="EMBL" id="AOR31267.1"/>
    </source>
</evidence>
<dbReference type="InterPro" id="IPR027417">
    <property type="entry name" value="P-loop_NTPase"/>
</dbReference>
<keyword evidence="3" id="KW-0805">Transcription regulation</keyword>
<dbReference type="InterPro" id="IPR005158">
    <property type="entry name" value="BTAD"/>
</dbReference>
<feature type="region of interest" description="Disordered" evidence="7">
    <location>
        <begin position="243"/>
        <end position="294"/>
    </location>
</feature>
<keyword evidence="4 6" id="KW-0238">DNA-binding</keyword>
<dbReference type="GO" id="GO:0000160">
    <property type="term" value="P:phosphorelay signal transduction system"/>
    <property type="evidence" value="ECO:0007669"/>
    <property type="project" value="UniProtKB-KW"/>
</dbReference>
<evidence type="ECO:0000256" key="3">
    <source>
        <dbReference type="ARBA" id="ARBA00023015"/>
    </source>
</evidence>
<evidence type="ECO:0000256" key="1">
    <source>
        <dbReference type="ARBA" id="ARBA00005820"/>
    </source>
</evidence>
<comment type="similarity">
    <text evidence="1">Belongs to the AfsR/DnrI/RedD regulatory family.</text>
</comment>
<dbReference type="RefSeq" id="WP_069777912.1">
    <property type="nucleotide sequence ID" value="NZ_CP017248.1"/>
</dbReference>
<dbReference type="SUPFAM" id="SSF52540">
    <property type="entry name" value="P-loop containing nucleoside triphosphate hydrolases"/>
    <property type="match status" value="1"/>
</dbReference>
<dbReference type="Pfam" id="PF00486">
    <property type="entry name" value="Trans_reg_C"/>
    <property type="match status" value="1"/>
</dbReference>
<dbReference type="GO" id="GO:0006355">
    <property type="term" value="P:regulation of DNA-templated transcription"/>
    <property type="evidence" value="ECO:0007669"/>
    <property type="project" value="InterPro"/>
</dbReference>
<feature type="DNA-binding region" description="OmpR/PhoB-type" evidence="6">
    <location>
        <begin position="1"/>
        <end position="90"/>
    </location>
</feature>
<evidence type="ECO:0000313" key="10">
    <source>
        <dbReference type="Proteomes" id="UP000094960"/>
    </source>
</evidence>
<dbReference type="Gene3D" id="1.25.40.10">
    <property type="entry name" value="Tetratricopeptide repeat domain"/>
    <property type="match status" value="1"/>
</dbReference>
<dbReference type="PROSITE" id="PS51755">
    <property type="entry name" value="OMPR_PHOB"/>
    <property type="match status" value="1"/>
</dbReference>
<dbReference type="KEGG" id="spun:BFF78_09655"/>
<dbReference type="InterPro" id="IPR016032">
    <property type="entry name" value="Sig_transdc_resp-reg_C-effctor"/>
</dbReference>
<accession>A0A1D7Y6L9</accession>
<dbReference type="SMART" id="SM00862">
    <property type="entry name" value="Trans_reg_C"/>
    <property type="match status" value="1"/>
</dbReference>
<dbReference type="InterPro" id="IPR011990">
    <property type="entry name" value="TPR-like_helical_dom_sf"/>
</dbReference>
<dbReference type="AlphaFoldDB" id="A0A1D7Y6L9"/>
<evidence type="ECO:0000256" key="6">
    <source>
        <dbReference type="PROSITE-ProRule" id="PRU01091"/>
    </source>
</evidence>
<evidence type="ECO:0000259" key="8">
    <source>
        <dbReference type="PROSITE" id="PS51755"/>
    </source>
</evidence>
<protein>
    <submittedName>
        <fullName evidence="9">AfsR family transcriptional regulator</fullName>
    </submittedName>
</protein>
<evidence type="ECO:0000256" key="2">
    <source>
        <dbReference type="ARBA" id="ARBA00023012"/>
    </source>
</evidence>
<dbReference type="SMART" id="SM01043">
    <property type="entry name" value="BTAD"/>
    <property type="match status" value="1"/>
</dbReference>
<keyword evidence="5" id="KW-0804">Transcription</keyword>
<dbReference type="InterPro" id="IPR051677">
    <property type="entry name" value="AfsR-DnrI-RedD_regulator"/>
</dbReference>
<dbReference type="SUPFAM" id="SSF48452">
    <property type="entry name" value="TPR-like"/>
    <property type="match status" value="1"/>
</dbReference>
<dbReference type="InterPro" id="IPR036388">
    <property type="entry name" value="WH-like_DNA-bd_sf"/>
</dbReference>
<dbReference type="PANTHER" id="PTHR35807:SF1">
    <property type="entry name" value="TRANSCRIPTIONAL REGULATOR REDD"/>
    <property type="match status" value="1"/>
</dbReference>
<evidence type="ECO:0000256" key="4">
    <source>
        <dbReference type="ARBA" id="ARBA00023125"/>
    </source>
</evidence>
<proteinExistence type="inferred from homology"/>
<reference evidence="10" key="1">
    <citation type="submission" date="2016-09" db="EMBL/GenBank/DDBJ databases">
        <title>Streptomyces puniciscabiei strain:TW1S1 Genome sequencing and assembly.</title>
        <authorList>
            <person name="Kim M.-K."/>
            <person name="Kim S.B."/>
        </authorList>
    </citation>
    <scope>NUCLEOTIDE SEQUENCE [LARGE SCALE GENOMIC DNA]</scope>
    <source>
        <strain evidence="10">TW1S1</strain>
    </source>
</reference>
<dbReference type="Pfam" id="PF03704">
    <property type="entry name" value="BTAD"/>
    <property type="match status" value="1"/>
</dbReference>
<dbReference type="PANTHER" id="PTHR35807">
    <property type="entry name" value="TRANSCRIPTIONAL REGULATOR REDD-RELATED"/>
    <property type="match status" value="1"/>
</dbReference>
<evidence type="ECO:0000256" key="7">
    <source>
        <dbReference type="SAM" id="MobiDB-lite"/>
    </source>
</evidence>
<gene>
    <name evidence="9" type="ORF">BFF78_09655</name>
</gene>
<name>A0A1D7Y6L9_9ACTN</name>
<dbReference type="Gene3D" id="3.40.50.300">
    <property type="entry name" value="P-loop containing nucleotide triphosphate hydrolases"/>
    <property type="match status" value="1"/>
</dbReference>
<feature type="domain" description="OmpR/PhoB-type" evidence="8">
    <location>
        <begin position="1"/>
        <end position="90"/>
    </location>
</feature>
<keyword evidence="10" id="KW-1185">Reference proteome</keyword>